<evidence type="ECO:0000313" key="1">
    <source>
        <dbReference type="EMBL" id="TYP92357.1"/>
    </source>
</evidence>
<organism evidence="1 2">
    <name type="scientific">Nitrosomonas communis</name>
    <dbReference type="NCBI Taxonomy" id="44574"/>
    <lineage>
        <taxon>Bacteria</taxon>
        <taxon>Pseudomonadati</taxon>
        <taxon>Pseudomonadota</taxon>
        <taxon>Betaproteobacteria</taxon>
        <taxon>Nitrosomonadales</taxon>
        <taxon>Nitrosomonadaceae</taxon>
        <taxon>Nitrosomonas</taxon>
    </lineage>
</organism>
<comment type="caution">
    <text evidence="1">The sequence shown here is derived from an EMBL/GenBank/DDBJ whole genome shotgun (WGS) entry which is preliminary data.</text>
</comment>
<gene>
    <name evidence="1" type="ORF">BCL69_100642</name>
</gene>
<accession>A0A5D3YFY6</accession>
<sequence>MIIKRIFCQRFRLAYENGLFLTTGATALIKDTAKINFGMPNAFEANVY</sequence>
<proteinExistence type="predicted"/>
<dbReference type="EMBL" id="VNHT01000006">
    <property type="protein sequence ID" value="TYP92357.1"/>
    <property type="molecule type" value="Genomic_DNA"/>
</dbReference>
<name>A0A5D3YFY6_9PROT</name>
<dbReference type="AlphaFoldDB" id="A0A5D3YFY6"/>
<dbReference type="Proteomes" id="UP000324176">
    <property type="component" value="Unassembled WGS sequence"/>
</dbReference>
<evidence type="ECO:0000313" key="2">
    <source>
        <dbReference type="Proteomes" id="UP000324176"/>
    </source>
</evidence>
<protein>
    <submittedName>
        <fullName evidence="1">Uncharacterized protein</fullName>
    </submittedName>
</protein>
<reference evidence="1 2" key="1">
    <citation type="submission" date="2019-07" db="EMBL/GenBank/DDBJ databases">
        <title>Active sludge and wastewater microbial communities from Klosterneuburg, Austria.</title>
        <authorList>
            <person name="Wagner M."/>
        </authorList>
    </citation>
    <scope>NUCLEOTIDE SEQUENCE [LARGE SCALE GENOMIC DNA]</scope>
    <source>
        <strain evidence="1 2">Nm2</strain>
    </source>
</reference>